<sequence>MVGEEKRHQMMQNLFGDQSEEEEEEEEEVESEHESNRQPDYASDDGDGGLEPEGEGEADVEGEGEVEVEGQGEAEMESEGEMQDVDPGQGESEGERDQSSQEIEVGDQRVESEGRDSESDEKEEYGQRVVTSRRREVIDSESERSEENRFGDNEDEEVNQARSPRSPGEEKDEAHISSAPEIRDVFGDSEDEEEADYVVQDQIDEEQNISPMEEETSYGKVRPEDIIPEDDGGYESEEEQVESKTKEKPVGPPLELEIPLRPPPAYSDKMNMIKVSNIMGIDPKPFDPATYVEEDVFVTDESGSKKRISLVNNIVRWRKVKKPDGTTTVESNARFVEWSDGSVQLMIGNEVLDISVQDAQHDQAHLFLRHGKGILQSQGRILRKMRFMPSSLTSNSHRLLTALVDSRHKKVYKVKNCFTDIDPEREKEQKEKAESQTIRANVILNRKKEKVSRKYMPAVRRERQLSPGFLEDALEEEEDTDYYDSRRSAARRRFEEDLEMEAQAEKRIINAKKKDIPRQTSLSASKHSRRPIDFEDSEKEESEYETEEEEEEEERSPPRRRDVQEEQEYEEEEERDQGEEEEAYEESEEEAEEPKQSARESAPSKRKGIESDEESPPRKTTTHRRMAIVYDSEED</sequence>
<accession>A0A1S3XH37</accession>
<evidence type="ECO:0000313" key="2">
    <source>
        <dbReference type="RefSeq" id="XP_016439241.1"/>
    </source>
</evidence>
<feature type="compositionally biased region" description="Acidic residues" evidence="1">
    <location>
        <begin position="565"/>
        <end position="592"/>
    </location>
</feature>
<feature type="region of interest" description="Disordered" evidence="1">
    <location>
        <begin position="1"/>
        <end position="263"/>
    </location>
</feature>
<feature type="compositionally biased region" description="Acidic residues" evidence="1">
    <location>
        <begin position="42"/>
        <end position="84"/>
    </location>
</feature>
<feature type="compositionally biased region" description="Acidic residues" evidence="1">
    <location>
        <begin position="187"/>
        <end position="216"/>
    </location>
</feature>
<protein>
    <submittedName>
        <fullName evidence="2">Protein LEO1 homolog isoform X2</fullName>
    </submittedName>
</protein>
<dbReference type="AlphaFoldDB" id="A0A1S3XH37"/>
<dbReference type="Pfam" id="PF04004">
    <property type="entry name" value="Leo1"/>
    <property type="match status" value="1"/>
</dbReference>
<dbReference type="RefSeq" id="XP_016439241.1">
    <property type="nucleotide sequence ID" value="XM_016583755.1"/>
</dbReference>
<feature type="compositionally biased region" description="Basic and acidic residues" evidence="1">
    <location>
        <begin position="508"/>
        <end position="517"/>
    </location>
</feature>
<reference evidence="2" key="1">
    <citation type="submission" date="2025-08" db="UniProtKB">
        <authorList>
            <consortium name="RefSeq"/>
        </authorList>
    </citation>
    <scope>IDENTIFICATION</scope>
</reference>
<dbReference type="GO" id="GO:0006368">
    <property type="term" value="P:transcription elongation by RNA polymerase II"/>
    <property type="evidence" value="ECO:0007669"/>
    <property type="project" value="InterPro"/>
</dbReference>
<dbReference type="InterPro" id="IPR007149">
    <property type="entry name" value="Leo1"/>
</dbReference>
<feature type="compositionally biased region" description="Basic and acidic residues" evidence="1">
    <location>
        <begin position="555"/>
        <end position="564"/>
    </location>
</feature>
<feature type="compositionally biased region" description="Basic and acidic residues" evidence="1">
    <location>
        <begin position="167"/>
        <end position="186"/>
    </location>
</feature>
<feature type="compositionally biased region" description="Basic and acidic residues" evidence="1">
    <location>
        <begin position="133"/>
        <end position="152"/>
    </location>
</feature>
<dbReference type="PANTHER" id="PTHR23146">
    <property type="entry name" value="LEO1 PROTEIN"/>
    <property type="match status" value="1"/>
</dbReference>
<proteinExistence type="predicted"/>
<organism evidence="2">
    <name type="scientific">Nicotiana tabacum</name>
    <name type="common">Common tobacco</name>
    <dbReference type="NCBI Taxonomy" id="4097"/>
    <lineage>
        <taxon>Eukaryota</taxon>
        <taxon>Viridiplantae</taxon>
        <taxon>Streptophyta</taxon>
        <taxon>Embryophyta</taxon>
        <taxon>Tracheophyta</taxon>
        <taxon>Spermatophyta</taxon>
        <taxon>Magnoliopsida</taxon>
        <taxon>eudicotyledons</taxon>
        <taxon>Gunneridae</taxon>
        <taxon>Pentapetalae</taxon>
        <taxon>asterids</taxon>
        <taxon>lamiids</taxon>
        <taxon>Solanales</taxon>
        <taxon>Solanaceae</taxon>
        <taxon>Nicotianoideae</taxon>
        <taxon>Nicotianeae</taxon>
        <taxon>Nicotiana</taxon>
    </lineage>
</organism>
<feature type="region of interest" description="Disordered" evidence="1">
    <location>
        <begin position="508"/>
        <end position="635"/>
    </location>
</feature>
<dbReference type="PANTHER" id="PTHR23146:SF0">
    <property type="entry name" value="RNA POLYMERASE-ASSOCIATED PROTEIN LEO1"/>
    <property type="match status" value="1"/>
</dbReference>
<dbReference type="GO" id="GO:0016593">
    <property type="term" value="C:Cdc73/Paf1 complex"/>
    <property type="evidence" value="ECO:0007669"/>
    <property type="project" value="InterPro"/>
</dbReference>
<feature type="compositionally biased region" description="Acidic residues" evidence="1">
    <location>
        <begin position="534"/>
        <end position="554"/>
    </location>
</feature>
<gene>
    <name evidence="2" type="primary">LOC107765147</name>
</gene>
<evidence type="ECO:0000256" key="1">
    <source>
        <dbReference type="SAM" id="MobiDB-lite"/>
    </source>
</evidence>
<name>A0A1S3XH37_TOBAC</name>
<feature type="compositionally biased region" description="Acidic residues" evidence="1">
    <location>
        <begin position="18"/>
        <end position="31"/>
    </location>
</feature>
<dbReference type="OrthoDB" id="20844at2759"/>
<feature type="compositionally biased region" description="Basic and acidic residues" evidence="1">
    <location>
        <begin position="106"/>
        <end position="117"/>
    </location>
</feature>
<feature type="compositionally biased region" description="Acidic residues" evidence="1">
    <location>
        <begin position="226"/>
        <end position="240"/>
    </location>
</feature>